<keyword evidence="4 11" id="KW-1133">Transmembrane helix</keyword>
<dbReference type="SUPFAM" id="SSF81321">
    <property type="entry name" value="Family A G protein-coupled receptor-like"/>
    <property type="match status" value="1"/>
</dbReference>
<dbReference type="EMBL" id="VSWD01000008">
    <property type="protein sequence ID" value="KAK3094579.1"/>
    <property type="molecule type" value="Genomic_DNA"/>
</dbReference>
<dbReference type="PROSITE" id="PS00237">
    <property type="entry name" value="G_PROTEIN_RECEP_F1_1"/>
    <property type="match status" value="1"/>
</dbReference>
<evidence type="ECO:0000259" key="12">
    <source>
        <dbReference type="PROSITE" id="PS50262"/>
    </source>
</evidence>
<dbReference type="CDD" id="cd15203">
    <property type="entry name" value="7tmA_NPYR-like"/>
    <property type="match status" value="1"/>
</dbReference>
<keyword evidence="5 9" id="KW-0297">G-protein coupled receptor</keyword>
<evidence type="ECO:0000256" key="6">
    <source>
        <dbReference type="ARBA" id="ARBA00023136"/>
    </source>
</evidence>
<dbReference type="InterPro" id="IPR000611">
    <property type="entry name" value="NPY_rcpt"/>
</dbReference>
<evidence type="ECO:0000256" key="7">
    <source>
        <dbReference type="ARBA" id="ARBA00023170"/>
    </source>
</evidence>
<dbReference type="Pfam" id="PF00001">
    <property type="entry name" value="7tm_1"/>
    <property type="match status" value="1"/>
</dbReference>
<evidence type="ECO:0000256" key="10">
    <source>
        <dbReference type="SAM" id="MobiDB-lite"/>
    </source>
</evidence>
<comment type="caution">
    <text evidence="13">The sequence shown here is derived from an EMBL/GenBank/DDBJ whole genome shotgun (WGS) entry which is preliminary data.</text>
</comment>
<evidence type="ECO:0000256" key="11">
    <source>
        <dbReference type="SAM" id="Phobius"/>
    </source>
</evidence>
<dbReference type="PRINTS" id="PR00237">
    <property type="entry name" value="GPCRRHODOPSN"/>
</dbReference>
<dbReference type="InterPro" id="IPR017452">
    <property type="entry name" value="GPCR_Rhodpsn_7TM"/>
</dbReference>
<gene>
    <name evidence="13" type="ORF">FSP39_003619</name>
</gene>
<evidence type="ECO:0000256" key="1">
    <source>
        <dbReference type="ARBA" id="ARBA00004141"/>
    </source>
</evidence>
<feature type="transmembrane region" description="Helical" evidence="11">
    <location>
        <begin position="301"/>
        <end position="324"/>
    </location>
</feature>
<feature type="domain" description="G-protein coupled receptors family 1 profile" evidence="12">
    <location>
        <begin position="63"/>
        <end position="321"/>
    </location>
</feature>
<sequence length="374" mass="43125">MKIYQQISDGDNENTSGPNSTNHSGLLSAIIEEFKQNDRWFDSRTETFFIILYSVVIVTGVLGNSIVCYVVWRYKHLRKPRNLLIVNLAACDIIMCLFCLPFSLMKLTIKNWYFGEFLCRVVPSLQNIDVFVSTFSVVGIAIDRYWAIVCVVVNDAHQHMTSCMILIIWVLAIVFCLPMVIFNSVMDVGDGLLKVCAEAWPSSTVKALYTIFVMVIQYMLPLIIISSIHAKICHVLRSRIQRDPITRHEMQRALRDIKRHKKNMLLLTTVAVTFAITWLPWTVLNVTADFEYYFLKCNFNFWYAICLLVAMCSSCTNPILYGWFNANFREAFSSSFFFWRKLSTDSMEMATFKTDSRDKERRSPIGAGIEQESP</sequence>
<dbReference type="Proteomes" id="UP001186944">
    <property type="component" value="Unassembled WGS sequence"/>
</dbReference>
<reference evidence="13" key="1">
    <citation type="submission" date="2019-08" db="EMBL/GenBank/DDBJ databases">
        <title>The improved chromosome-level genome for the pearl oyster Pinctada fucata martensii using PacBio sequencing and Hi-C.</title>
        <authorList>
            <person name="Zheng Z."/>
        </authorList>
    </citation>
    <scope>NUCLEOTIDE SEQUENCE</scope>
    <source>
        <strain evidence="13">ZZ-2019</strain>
        <tissue evidence="13">Adductor muscle</tissue>
    </source>
</reference>
<evidence type="ECO:0000313" key="13">
    <source>
        <dbReference type="EMBL" id="KAK3094579.1"/>
    </source>
</evidence>
<evidence type="ECO:0000256" key="9">
    <source>
        <dbReference type="RuleBase" id="RU000688"/>
    </source>
</evidence>
<feature type="transmembrane region" description="Helical" evidence="11">
    <location>
        <begin position="48"/>
        <end position="72"/>
    </location>
</feature>
<dbReference type="PANTHER" id="PTHR24235">
    <property type="entry name" value="NEUROPEPTIDE Y RECEPTOR"/>
    <property type="match status" value="1"/>
</dbReference>
<dbReference type="GO" id="GO:0004983">
    <property type="term" value="F:neuropeptide Y receptor activity"/>
    <property type="evidence" value="ECO:0007669"/>
    <property type="project" value="InterPro"/>
</dbReference>
<protein>
    <recommendedName>
        <fullName evidence="12">G-protein coupled receptors family 1 profile domain-containing protein</fullName>
    </recommendedName>
</protein>
<dbReference type="GO" id="GO:0016020">
    <property type="term" value="C:membrane"/>
    <property type="evidence" value="ECO:0007669"/>
    <property type="project" value="UniProtKB-SubCell"/>
</dbReference>
<proteinExistence type="inferred from homology"/>
<evidence type="ECO:0000256" key="8">
    <source>
        <dbReference type="ARBA" id="ARBA00023224"/>
    </source>
</evidence>
<feature type="region of interest" description="Disordered" evidence="10">
    <location>
        <begin position="353"/>
        <end position="374"/>
    </location>
</feature>
<keyword evidence="6 11" id="KW-0472">Membrane</keyword>
<feature type="transmembrane region" description="Helical" evidence="11">
    <location>
        <begin position="84"/>
        <end position="104"/>
    </location>
</feature>
<comment type="subcellular location">
    <subcellularLocation>
        <location evidence="1">Membrane</location>
        <topology evidence="1">Multi-pass membrane protein</topology>
    </subcellularLocation>
</comment>
<feature type="transmembrane region" description="Helical" evidence="11">
    <location>
        <begin position="130"/>
        <end position="153"/>
    </location>
</feature>
<evidence type="ECO:0000256" key="3">
    <source>
        <dbReference type="ARBA" id="ARBA00022692"/>
    </source>
</evidence>
<dbReference type="PRINTS" id="PR01012">
    <property type="entry name" value="NRPEPTIDEYR"/>
</dbReference>
<feature type="transmembrane region" description="Helical" evidence="11">
    <location>
        <begin position="165"/>
        <end position="186"/>
    </location>
</feature>
<organism evidence="13 14">
    <name type="scientific">Pinctada imbricata</name>
    <name type="common">Atlantic pearl-oyster</name>
    <name type="synonym">Pinctada martensii</name>
    <dbReference type="NCBI Taxonomy" id="66713"/>
    <lineage>
        <taxon>Eukaryota</taxon>
        <taxon>Metazoa</taxon>
        <taxon>Spiralia</taxon>
        <taxon>Lophotrochozoa</taxon>
        <taxon>Mollusca</taxon>
        <taxon>Bivalvia</taxon>
        <taxon>Autobranchia</taxon>
        <taxon>Pteriomorphia</taxon>
        <taxon>Pterioida</taxon>
        <taxon>Pterioidea</taxon>
        <taxon>Pteriidae</taxon>
        <taxon>Pinctada</taxon>
    </lineage>
</organism>
<keyword evidence="14" id="KW-1185">Reference proteome</keyword>
<evidence type="ECO:0000256" key="4">
    <source>
        <dbReference type="ARBA" id="ARBA00022989"/>
    </source>
</evidence>
<feature type="transmembrane region" description="Helical" evidence="11">
    <location>
        <begin position="264"/>
        <end position="281"/>
    </location>
</feature>
<evidence type="ECO:0000313" key="14">
    <source>
        <dbReference type="Proteomes" id="UP001186944"/>
    </source>
</evidence>
<dbReference type="AlphaFoldDB" id="A0AA88XYT3"/>
<accession>A0AA88XYT3</accession>
<keyword evidence="7 9" id="KW-0675">Receptor</keyword>
<evidence type="ECO:0000256" key="5">
    <source>
        <dbReference type="ARBA" id="ARBA00023040"/>
    </source>
</evidence>
<dbReference type="SMART" id="SM01381">
    <property type="entry name" value="7TM_GPCR_Srsx"/>
    <property type="match status" value="1"/>
</dbReference>
<feature type="compositionally biased region" description="Basic and acidic residues" evidence="10">
    <location>
        <begin position="354"/>
        <end position="363"/>
    </location>
</feature>
<evidence type="ECO:0000256" key="2">
    <source>
        <dbReference type="ARBA" id="ARBA00010663"/>
    </source>
</evidence>
<dbReference type="Gene3D" id="1.20.1070.10">
    <property type="entry name" value="Rhodopsin 7-helix transmembrane proteins"/>
    <property type="match status" value="1"/>
</dbReference>
<keyword evidence="8 9" id="KW-0807">Transducer</keyword>
<keyword evidence="3 9" id="KW-0812">Transmembrane</keyword>
<comment type="similarity">
    <text evidence="2 9">Belongs to the G-protein coupled receptor 1 family.</text>
</comment>
<dbReference type="PANTHER" id="PTHR24235:SF12">
    <property type="entry name" value="G-PROTEIN COUPLED RECEPTORS FAMILY 1 PROFILE DOMAIN-CONTAINING PROTEIN"/>
    <property type="match status" value="1"/>
</dbReference>
<dbReference type="PROSITE" id="PS50262">
    <property type="entry name" value="G_PROTEIN_RECEP_F1_2"/>
    <property type="match status" value="1"/>
</dbReference>
<dbReference type="InterPro" id="IPR000276">
    <property type="entry name" value="GPCR_Rhodpsn"/>
</dbReference>
<feature type="transmembrane region" description="Helical" evidence="11">
    <location>
        <begin position="206"/>
        <end position="230"/>
    </location>
</feature>
<name>A0AA88XYT3_PINIB</name>